<dbReference type="EMBL" id="PDXJ01000002">
    <property type="protein sequence ID" value="TND57086.1"/>
    <property type="molecule type" value="Genomic_DNA"/>
</dbReference>
<keyword evidence="3" id="KW-1003">Cell membrane</keyword>
<accession>A0A1N7APX7</accession>
<comment type="catalytic activity">
    <reaction evidence="9">
        <text>di-trans,octa-cis-undecaprenyl diphosphate + H2O = di-trans,octa-cis-undecaprenyl phosphate + phosphate + H(+)</text>
        <dbReference type="Rhea" id="RHEA:28094"/>
        <dbReference type="ChEBI" id="CHEBI:15377"/>
        <dbReference type="ChEBI" id="CHEBI:15378"/>
        <dbReference type="ChEBI" id="CHEBI:43474"/>
        <dbReference type="ChEBI" id="CHEBI:58405"/>
        <dbReference type="ChEBI" id="CHEBI:60392"/>
        <dbReference type="EC" id="3.6.1.27"/>
    </reaction>
</comment>
<dbReference type="InterPro" id="IPR000326">
    <property type="entry name" value="PAP2/HPO"/>
</dbReference>
<gene>
    <name evidence="14" type="ORF">CF123_03940</name>
    <name evidence="15" type="ORF">CJF24_00885</name>
    <name evidence="13" type="ORF">E8Q35_14745</name>
    <name evidence="12" type="ORF">NS965_00695</name>
</gene>
<dbReference type="Pfam" id="PF01569">
    <property type="entry name" value="PAP2"/>
    <property type="match status" value="1"/>
</dbReference>
<dbReference type="GO" id="GO:0005886">
    <property type="term" value="C:plasma membrane"/>
    <property type="evidence" value="ECO:0007669"/>
    <property type="project" value="UniProtKB-SubCell"/>
</dbReference>
<organism evidence="13 16">
    <name type="scientific">Aeromonas veronii</name>
    <dbReference type="NCBI Taxonomy" id="654"/>
    <lineage>
        <taxon>Bacteria</taxon>
        <taxon>Pseudomonadati</taxon>
        <taxon>Pseudomonadota</taxon>
        <taxon>Gammaproteobacteria</taxon>
        <taxon>Aeromonadales</taxon>
        <taxon>Aeromonadaceae</taxon>
        <taxon>Aeromonas</taxon>
    </lineage>
</organism>
<reference evidence="15 17" key="1">
    <citation type="submission" date="2017-08" db="EMBL/GenBank/DDBJ databases">
        <title>Aeromonas veronii bv sobria strain NS22 whole genome sequencing.</title>
        <authorList>
            <person name="Katharios P."/>
            <person name="Ha V.Q."/>
            <person name="Smyrli M."/>
        </authorList>
    </citation>
    <scope>NUCLEOTIDE SEQUENCE [LARGE SCALE GENOMIC DNA]</scope>
    <source>
        <strain evidence="15 17">NS22</strain>
    </source>
</reference>
<evidence type="ECO:0000256" key="5">
    <source>
        <dbReference type="ARBA" id="ARBA00022801"/>
    </source>
</evidence>
<dbReference type="EMBL" id="NQMC01000002">
    <property type="protein sequence ID" value="TYD47921.1"/>
    <property type="molecule type" value="Genomic_DNA"/>
</dbReference>
<evidence type="ECO:0000256" key="2">
    <source>
        <dbReference type="ARBA" id="ARBA00012374"/>
    </source>
</evidence>
<evidence type="ECO:0000313" key="16">
    <source>
        <dbReference type="Proteomes" id="UP000309618"/>
    </source>
</evidence>
<evidence type="ECO:0000256" key="3">
    <source>
        <dbReference type="ARBA" id="ARBA00022475"/>
    </source>
</evidence>
<name>A0A1N7APX7_AERVE</name>
<dbReference type="Proteomes" id="UP001204061">
    <property type="component" value="Unassembled WGS sequence"/>
</dbReference>
<evidence type="ECO:0000256" key="7">
    <source>
        <dbReference type="ARBA" id="ARBA00023136"/>
    </source>
</evidence>
<dbReference type="PANTHER" id="PTHR14969:SF62">
    <property type="entry name" value="DECAPRENYLPHOSPHORYL-5-PHOSPHORIBOSE PHOSPHATASE RV3807C-RELATED"/>
    <property type="match status" value="1"/>
</dbReference>
<dbReference type="Proteomes" id="UP000323129">
    <property type="component" value="Unassembled WGS sequence"/>
</dbReference>
<reference evidence="13 16" key="4">
    <citation type="submission" date="2019-04" db="EMBL/GenBank/DDBJ databases">
        <title>Comparative genomics of Aeromonas veronii strains pathogenic to fish.</title>
        <authorList>
            <person name="Cascarano M.C."/>
            <person name="Smyrli M."/>
            <person name="Katharios P."/>
        </authorList>
    </citation>
    <scope>NUCLEOTIDE SEQUENCE [LARGE SCALE GENOMIC DNA]</scope>
    <source>
        <strain evidence="13 16">XU1</strain>
    </source>
</reference>
<evidence type="ECO:0000313" key="12">
    <source>
        <dbReference type="EMBL" id="MCR4446906.1"/>
    </source>
</evidence>
<comment type="subcellular location">
    <subcellularLocation>
        <location evidence="1">Cell membrane</location>
        <topology evidence="1">Multi-pass membrane protein</topology>
    </subcellularLocation>
</comment>
<dbReference type="Proteomes" id="UP000796104">
    <property type="component" value="Unassembled WGS sequence"/>
</dbReference>
<evidence type="ECO:0000256" key="4">
    <source>
        <dbReference type="ARBA" id="ARBA00022692"/>
    </source>
</evidence>
<reference evidence="14" key="2">
    <citation type="submission" date="2017-10" db="EMBL/GenBank/DDBJ databases">
        <authorList>
            <person name="Colston S.M."/>
            <person name="Graf J."/>
        </authorList>
    </citation>
    <scope>NUCLEOTIDE SEQUENCE</scope>
    <source>
        <strain evidence="14">BAQ071013-135</strain>
    </source>
</reference>
<dbReference type="Proteomes" id="UP000309618">
    <property type="component" value="Unassembled WGS sequence"/>
</dbReference>
<dbReference type="SUPFAM" id="SSF48317">
    <property type="entry name" value="Acid phosphatase/Vanadium-dependent haloperoxidase"/>
    <property type="match status" value="1"/>
</dbReference>
<evidence type="ECO:0000256" key="9">
    <source>
        <dbReference type="ARBA" id="ARBA00047594"/>
    </source>
</evidence>
<evidence type="ECO:0000256" key="6">
    <source>
        <dbReference type="ARBA" id="ARBA00022989"/>
    </source>
</evidence>
<feature type="transmembrane region" description="Helical" evidence="10">
    <location>
        <begin position="106"/>
        <end position="131"/>
    </location>
</feature>
<dbReference type="SMART" id="SM00014">
    <property type="entry name" value="acidPPc"/>
    <property type="match status" value="1"/>
</dbReference>
<evidence type="ECO:0000313" key="17">
    <source>
        <dbReference type="Proteomes" id="UP000323129"/>
    </source>
</evidence>
<dbReference type="CDD" id="cd01610">
    <property type="entry name" value="PAP2_like"/>
    <property type="match status" value="1"/>
</dbReference>
<dbReference type="InterPro" id="IPR036938">
    <property type="entry name" value="PAP2/HPO_sf"/>
</dbReference>
<evidence type="ECO:0000313" key="15">
    <source>
        <dbReference type="EMBL" id="TYD47921.1"/>
    </source>
</evidence>
<evidence type="ECO:0000259" key="11">
    <source>
        <dbReference type="SMART" id="SM00014"/>
    </source>
</evidence>
<feature type="transmembrane region" description="Helical" evidence="10">
    <location>
        <begin position="143"/>
        <end position="164"/>
    </location>
</feature>
<dbReference type="EC" id="3.6.1.27" evidence="2"/>
<dbReference type="AlphaFoldDB" id="A0A1N7APX7"/>
<dbReference type="GO" id="GO:0050380">
    <property type="term" value="F:undecaprenyl-diphosphatase activity"/>
    <property type="evidence" value="ECO:0007669"/>
    <property type="project" value="UniProtKB-EC"/>
</dbReference>
<dbReference type="EMBL" id="SSUX01000010">
    <property type="protein sequence ID" value="THJ44697.1"/>
    <property type="molecule type" value="Genomic_DNA"/>
</dbReference>
<feature type="domain" description="Phosphatidic acid phosphatase type 2/haloperoxidase" evidence="11">
    <location>
        <begin position="57"/>
        <end position="162"/>
    </location>
</feature>
<keyword evidence="6 10" id="KW-1133">Transmembrane helix</keyword>
<keyword evidence="7 10" id="KW-0472">Membrane</keyword>
<reference evidence="14" key="3">
    <citation type="journal article" date="2019" name="PLoS ONE">
        <title>Identification and characterization of putative Aeromonas spp. T3SS effectors.</title>
        <authorList>
            <person name="Rangel L.T."/>
            <person name="Marden J."/>
            <person name="Colston S."/>
            <person name="Setubal J.C."/>
            <person name="Graf J."/>
            <person name="Gogarten J.P."/>
        </authorList>
    </citation>
    <scope>NUCLEOTIDE SEQUENCE</scope>
    <source>
        <strain evidence="14">BAQ071013-135</strain>
    </source>
</reference>
<proteinExistence type="predicted"/>
<dbReference type="PANTHER" id="PTHR14969">
    <property type="entry name" value="SPHINGOSINE-1-PHOSPHATE PHOSPHOHYDROLASE"/>
    <property type="match status" value="1"/>
</dbReference>
<dbReference type="EMBL" id="JANLFC010000002">
    <property type="protein sequence ID" value="MCR4446906.1"/>
    <property type="molecule type" value="Genomic_DNA"/>
</dbReference>
<evidence type="ECO:0000313" key="14">
    <source>
        <dbReference type="EMBL" id="TND57086.1"/>
    </source>
</evidence>
<evidence type="ECO:0000256" key="1">
    <source>
        <dbReference type="ARBA" id="ARBA00004651"/>
    </source>
</evidence>
<sequence length="167" mass="18275">MNKIQQWDLQVCRVCLLHGYNRQQARVSRLISRTGDGPLYAVLAALLWWQGEAERELVRLALLAFAIELPLYLLLKNSLKRQRPVGLPVFITPSDRYSLPSGHTAAAFLMATILATGFPLWAPLLFGWAALVGASRLLLGVHYLSDLVAGALLGGGCAVLALSWSHS</sequence>
<evidence type="ECO:0000313" key="13">
    <source>
        <dbReference type="EMBL" id="THJ44697.1"/>
    </source>
</evidence>
<keyword evidence="4 10" id="KW-0812">Transmembrane</keyword>
<dbReference type="Gene3D" id="1.20.144.10">
    <property type="entry name" value="Phosphatidic acid phosphatase type 2/haloperoxidase"/>
    <property type="match status" value="1"/>
</dbReference>
<reference evidence="12" key="5">
    <citation type="submission" date="2022-08" db="EMBL/GenBank/DDBJ databases">
        <title>A global survey of hypervirulent Aeromonas hydrophila identified this emerging pathogen in farmed fish in the lower Mekong River basin.</title>
        <authorList>
            <person name="Xu T."/>
            <person name="Rasmussen-Ivey C.R."/>
            <person name="Moen F.S."/>
            <person name="Fernandez Bravo A."/>
            <person name="Lamy B."/>
            <person name="Beaz-Hidalgo R."/>
            <person name="Khan C.D."/>
            <person name="Castro Escarpulli G."/>
            <person name="Yasin I.S.M."/>
            <person name="Figueras M.J."/>
            <person name="Azzam Sayuti M."/>
            <person name="Karim M.M."/>
            <person name="Alam K.M."/>
            <person name="Le T.T.T."/>
            <person name="Thao N.H.P."/>
            <person name="Addo S."/>
            <person name="Duodu S."/>
            <person name="Ali S."/>
            <person name="Mey S."/>
            <person name="Somony T."/>
            <person name="Liles M.R."/>
        </authorList>
    </citation>
    <scope>NUCLEOTIDE SEQUENCE</scope>
    <source>
        <strain evidence="12">0.14</strain>
    </source>
</reference>
<evidence type="ECO:0000256" key="10">
    <source>
        <dbReference type="SAM" id="Phobius"/>
    </source>
</evidence>
<keyword evidence="5" id="KW-0378">Hydrolase</keyword>
<keyword evidence="17" id="KW-1185">Reference proteome</keyword>
<evidence type="ECO:0000256" key="8">
    <source>
        <dbReference type="ARBA" id="ARBA00032707"/>
    </source>
</evidence>
<protein>
    <recommendedName>
        <fullName evidence="2">undecaprenyl-diphosphate phosphatase</fullName>
        <ecNumber evidence="2">3.6.1.27</ecNumber>
    </recommendedName>
    <alternativeName>
        <fullName evidence="8">Undecaprenyl pyrophosphate phosphatase</fullName>
    </alternativeName>
</protein>
<dbReference type="RefSeq" id="WP_005358196.1">
    <property type="nucleotide sequence ID" value="NZ_CAAKNN010000004.1"/>
</dbReference>
<comment type="caution">
    <text evidence="13">The sequence shown here is derived from an EMBL/GenBank/DDBJ whole genome shotgun (WGS) entry which is preliminary data.</text>
</comment>